<dbReference type="PANTHER" id="PTHR38166:SF1">
    <property type="entry name" value="C2H2-TYPE DOMAIN-CONTAINING PROTEIN"/>
    <property type="match status" value="1"/>
</dbReference>
<feature type="region of interest" description="Disordered" evidence="1">
    <location>
        <begin position="214"/>
        <end position="275"/>
    </location>
</feature>
<evidence type="ECO:0008006" key="4">
    <source>
        <dbReference type="Google" id="ProtNLM"/>
    </source>
</evidence>
<feature type="region of interest" description="Disordered" evidence="1">
    <location>
        <begin position="477"/>
        <end position="500"/>
    </location>
</feature>
<protein>
    <recommendedName>
        <fullName evidence="4">C2H2-type domain-containing protein</fullName>
    </recommendedName>
</protein>
<dbReference type="AlphaFoldDB" id="W9X181"/>
<dbReference type="RefSeq" id="XP_007744470.1">
    <property type="nucleotide sequence ID" value="XM_007746280.1"/>
</dbReference>
<dbReference type="Proteomes" id="UP000019471">
    <property type="component" value="Unassembled WGS sequence"/>
</dbReference>
<dbReference type="STRING" id="1182543.W9X181"/>
<name>W9X181_9EURO</name>
<sequence length="500" mass="56027">MNDLDFDIFDFELESSEIKEGFEFHDKPSHVDPTHYDELLSHPSSASAYYSACDSGIDVGDLQDNDIEQSMDEIFLVDTHTSNPQPTSSKPRQEPPDWRLLSEARSTAEDLLSATPTDHWLVKVECNNENVTSLHKTDVAAIDTQQSITDTATPSPSSLNSLWFESDGEASFVAGEDPTVLATFSESPTTAMLLDALAKMLVELYLGRTGAPIDGAESSSQTSPTSSTSSHTHGTANSSSFTTSPSSTHNSPRKRPPPDDEGEGSRRRKIPKASDLWPTSTASKLLACPYSKFDPCRYSERNELEKKYRGCSSCFLTDIARLKQHLYRVHRRPENYCPICFSSLESKVVLDAHIVERSCRRQLCPFEEKMTQDQLTAIKRREMGRSRSDAWFDIYKILFPISTLPVDPYVDSAHADTVQDFIAFFVREGREVLASEINQRMFGPVSTTPGEQEFVDRVLEESINVLLQRLDARFRQPSSSNSSYQFNSDNDFNSETPLTC</sequence>
<dbReference type="PANTHER" id="PTHR38166">
    <property type="entry name" value="C2H2-TYPE DOMAIN-CONTAINING PROTEIN-RELATED"/>
    <property type="match status" value="1"/>
</dbReference>
<evidence type="ECO:0000313" key="2">
    <source>
        <dbReference type="EMBL" id="EXJ70691.1"/>
    </source>
</evidence>
<accession>W9X181</accession>
<gene>
    <name evidence="2" type="ORF">A1O5_05681</name>
</gene>
<evidence type="ECO:0000256" key="1">
    <source>
        <dbReference type="SAM" id="MobiDB-lite"/>
    </source>
</evidence>
<proteinExistence type="predicted"/>
<keyword evidence="3" id="KW-1185">Reference proteome</keyword>
<feature type="compositionally biased region" description="Low complexity" evidence="1">
    <location>
        <begin position="218"/>
        <end position="250"/>
    </location>
</feature>
<evidence type="ECO:0000313" key="3">
    <source>
        <dbReference type="Proteomes" id="UP000019471"/>
    </source>
</evidence>
<dbReference type="OrthoDB" id="3521097at2759"/>
<comment type="caution">
    <text evidence="2">The sequence shown here is derived from an EMBL/GenBank/DDBJ whole genome shotgun (WGS) entry which is preliminary data.</text>
</comment>
<feature type="compositionally biased region" description="Low complexity" evidence="1">
    <location>
        <begin position="478"/>
        <end position="494"/>
    </location>
</feature>
<reference evidence="2 3" key="1">
    <citation type="submission" date="2013-03" db="EMBL/GenBank/DDBJ databases">
        <title>The Genome Sequence of Cladophialophora psammophila CBS 110553.</title>
        <authorList>
            <consortium name="The Broad Institute Genomics Platform"/>
            <person name="Cuomo C."/>
            <person name="de Hoog S."/>
            <person name="Gorbushina A."/>
            <person name="Walker B."/>
            <person name="Young S.K."/>
            <person name="Zeng Q."/>
            <person name="Gargeya S."/>
            <person name="Fitzgerald M."/>
            <person name="Haas B."/>
            <person name="Abouelleil A."/>
            <person name="Allen A.W."/>
            <person name="Alvarado L."/>
            <person name="Arachchi H.M."/>
            <person name="Berlin A.M."/>
            <person name="Chapman S.B."/>
            <person name="Gainer-Dewar J."/>
            <person name="Goldberg J."/>
            <person name="Griggs A."/>
            <person name="Gujja S."/>
            <person name="Hansen M."/>
            <person name="Howarth C."/>
            <person name="Imamovic A."/>
            <person name="Ireland A."/>
            <person name="Larimer J."/>
            <person name="McCowan C."/>
            <person name="Murphy C."/>
            <person name="Pearson M."/>
            <person name="Poon T.W."/>
            <person name="Priest M."/>
            <person name="Roberts A."/>
            <person name="Saif S."/>
            <person name="Shea T."/>
            <person name="Sisk P."/>
            <person name="Sykes S."/>
            <person name="Wortman J."/>
            <person name="Nusbaum C."/>
            <person name="Birren B."/>
        </authorList>
    </citation>
    <scope>NUCLEOTIDE SEQUENCE [LARGE SCALE GENOMIC DNA]</scope>
    <source>
        <strain evidence="2 3">CBS 110553</strain>
    </source>
</reference>
<dbReference type="EMBL" id="AMGX01000008">
    <property type="protein sequence ID" value="EXJ70691.1"/>
    <property type="molecule type" value="Genomic_DNA"/>
</dbReference>
<dbReference type="HOGENOM" id="CLU_536353_0_0_1"/>
<dbReference type="GeneID" id="19190397"/>
<organism evidence="2 3">
    <name type="scientific">Cladophialophora psammophila CBS 110553</name>
    <dbReference type="NCBI Taxonomy" id="1182543"/>
    <lineage>
        <taxon>Eukaryota</taxon>
        <taxon>Fungi</taxon>
        <taxon>Dikarya</taxon>
        <taxon>Ascomycota</taxon>
        <taxon>Pezizomycotina</taxon>
        <taxon>Eurotiomycetes</taxon>
        <taxon>Chaetothyriomycetidae</taxon>
        <taxon>Chaetothyriales</taxon>
        <taxon>Herpotrichiellaceae</taxon>
        <taxon>Cladophialophora</taxon>
    </lineage>
</organism>